<dbReference type="Pfam" id="PF12833">
    <property type="entry name" value="HTH_18"/>
    <property type="match status" value="1"/>
</dbReference>
<dbReference type="Proteomes" id="UP000501130">
    <property type="component" value="Chromosome"/>
</dbReference>
<keyword evidence="4" id="KW-0175">Coiled coil</keyword>
<dbReference type="RefSeq" id="WP_105029255.1">
    <property type="nucleotide sequence ID" value="NZ_CP053084.1"/>
</dbReference>
<evidence type="ECO:0000313" key="7">
    <source>
        <dbReference type="Proteomes" id="UP000501130"/>
    </source>
</evidence>
<keyword evidence="1" id="KW-0805">Transcription regulation</keyword>
<evidence type="ECO:0000256" key="2">
    <source>
        <dbReference type="ARBA" id="ARBA00023125"/>
    </source>
</evidence>
<accession>A0ABX6N5U0</accession>
<evidence type="ECO:0000256" key="3">
    <source>
        <dbReference type="ARBA" id="ARBA00023163"/>
    </source>
</evidence>
<name>A0ABX6N5U0_9BURK</name>
<gene>
    <name evidence="6" type="ORF">HKT17_08615</name>
</gene>
<dbReference type="SUPFAM" id="SSF46689">
    <property type="entry name" value="Homeodomain-like"/>
    <property type="match status" value="1"/>
</dbReference>
<dbReference type="InterPro" id="IPR009057">
    <property type="entry name" value="Homeodomain-like_sf"/>
</dbReference>
<dbReference type="InterPro" id="IPR032687">
    <property type="entry name" value="AraC-type_N"/>
</dbReference>
<evidence type="ECO:0000256" key="1">
    <source>
        <dbReference type="ARBA" id="ARBA00023015"/>
    </source>
</evidence>
<evidence type="ECO:0000256" key="4">
    <source>
        <dbReference type="SAM" id="Coils"/>
    </source>
</evidence>
<keyword evidence="3" id="KW-0804">Transcription</keyword>
<dbReference type="Pfam" id="PF12625">
    <property type="entry name" value="Arabinose_bd"/>
    <property type="match status" value="1"/>
</dbReference>
<dbReference type="EMBL" id="CP053084">
    <property type="protein sequence ID" value="QJR29771.1"/>
    <property type="molecule type" value="Genomic_DNA"/>
</dbReference>
<evidence type="ECO:0000259" key="5">
    <source>
        <dbReference type="PROSITE" id="PS01124"/>
    </source>
</evidence>
<dbReference type="PANTHER" id="PTHR47894:SF4">
    <property type="entry name" value="HTH-TYPE TRANSCRIPTIONAL REGULATOR GADX"/>
    <property type="match status" value="1"/>
</dbReference>
<feature type="coiled-coil region" evidence="4">
    <location>
        <begin position="220"/>
        <end position="254"/>
    </location>
</feature>
<proteinExistence type="predicted"/>
<protein>
    <submittedName>
        <fullName evidence="6">AraC family transcriptional regulator</fullName>
    </submittedName>
</protein>
<reference evidence="6 7" key="1">
    <citation type="submission" date="2020-05" db="EMBL/GenBank/DDBJ databases">
        <title>Compete genome of Limnobacter sp. SAORIC-580.</title>
        <authorList>
            <person name="Song J."/>
            <person name="Cho J.-C."/>
        </authorList>
    </citation>
    <scope>NUCLEOTIDE SEQUENCE [LARGE SCALE GENOMIC DNA]</scope>
    <source>
        <strain evidence="6 7">SAORIC-580</strain>
    </source>
</reference>
<sequence>MTHHTKTSVDSVKNIPSNYSRLIARELGLTARQLPELLQGTGLRAAQLLSDNGLITSAQQIQILRNALALSGRPGFGLRLGRRLTPATHGTMGFAASSSPNLLSAFQAIHTFLPTRVGVIELRLYETEDNLECRVTFKIQLDNDLLRCVAELIVTVLLNFGEFILGRALEEAEIGFTHVAPEYQAIYAEYLSGRIDFCREQLTLRLPMALCLEPNASANHESYQLALQHCEVLLEQLQAQTSSYQNRLKKMMLSRPPGTLSEEEAAATLLMSKRTLARKLKKEQSSFRKIREEILSNQAASYLGETTLSIEEIAVLLNYHDSANFRRAFKRWFGQPPDDYRRIANSL</sequence>
<keyword evidence="2" id="KW-0238">DNA-binding</keyword>
<dbReference type="SMART" id="SM00342">
    <property type="entry name" value="HTH_ARAC"/>
    <property type="match status" value="1"/>
</dbReference>
<dbReference type="Gene3D" id="1.10.10.60">
    <property type="entry name" value="Homeodomain-like"/>
    <property type="match status" value="1"/>
</dbReference>
<dbReference type="InterPro" id="IPR018060">
    <property type="entry name" value="HTH_AraC"/>
</dbReference>
<dbReference type="PROSITE" id="PS01124">
    <property type="entry name" value="HTH_ARAC_FAMILY_2"/>
    <property type="match status" value="1"/>
</dbReference>
<dbReference type="PANTHER" id="PTHR47894">
    <property type="entry name" value="HTH-TYPE TRANSCRIPTIONAL REGULATOR GADX"/>
    <property type="match status" value="1"/>
</dbReference>
<evidence type="ECO:0000313" key="6">
    <source>
        <dbReference type="EMBL" id="QJR29771.1"/>
    </source>
</evidence>
<keyword evidence="7" id="KW-1185">Reference proteome</keyword>
<organism evidence="6 7">
    <name type="scientific">Limnobacter profundi</name>
    <dbReference type="NCBI Taxonomy" id="2732163"/>
    <lineage>
        <taxon>Bacteria</taxon>
        <taxon>Pseudomonadati</taxon>
        <taxon>Pseudomonadota</taxon>
        <taxon>Betaproteobacteria</taxon>
        <taxon>Burkholderiales</taxon>
        <taxon>Burkholderiaceae</taxon>
        <taxon>Limnobacter</taxon>
    </lineage>
</organism>
<feature type="domain" description="HTH araC/xylS-type" evidence="5">
    <location>
        <begin position="246"/>
        <end position="343"/>
    </location>
</feature>